<dbReference type="Pfam" id="PF14178">
    <property type="entry name" value="YppF"/>
    <property type="match status" value="1"/>
</dbReference>
<gene>
    <name evidence="1" type="ORF">CR205_07055</name>
</gene>
<dbReference type="OrthoDB" id="2680239at2"/>
<dbReference type="EMBL" id="PDOF01000001">
    <property type="protein sequence ID" value="PYZ98349.1"/>
    <property type="molecule type" value="Genomic_DNA"/>
</dbReference>
<name>A0A2W0HN91_9BACI</name>
<dbReference type="RefSeq" id="WP_110518221.1">
    <property type="nucleotide sequence ID" value="NZ_PDOF01000001.1"/>
</dbReference>
<evidence type="ECO:0000313" key="2">
    <source>
        <dbReference type="Proteomes" id="UP000248066"/>
    </source>
</evidence>
<protein>
    <submittedName>
        <fullName evidence="1">Uncharacterized protein</fullName>
    </submittedName>
</protein>
<proteinExistence type="predicted"/>
<organism evidence="1 2">
    <name type="scientific">Alteribacter lacisalsi</name>
    <dbReference type="NCBI Taxonomy" id="2045244"/>
    <lineage>
        <taxon>Bacteria</taxon>
        <taxon>Bacillati</taxon>
        <taxon>Bacillota</taxon>
        <taxon>Bacilli</taxon>
        <taxon>Bacillales</taxon>
        <taxon>Bacillaceae</taxon>
        <taxon>Alteribacter</taxon>
    </lineage>
</organism>
<dbReference type="InterPro" id="IPR025553">
    <property type="entry name" value="YppF"/>
</dbReference>
<reference evidence="1 2" key="1">
    <citation type="submission" date="2017-10" db="EMBL/GenBank/DDBJ databases">
        <title>Bacillus sp. nov., a halophilic bacterium isolated from a Yangshapao Lake.</title>
        <authorList>
            <person name="Wang H."/>
        </authorList>
    </citation>
    <scope>NUCLEOTIDE SEQUENCE [LARGE SCALE GENOMIC DNA]</scope>
    <source>
        <strain evidence="1 2">YSP-3</strain>
    </source>
</reference>
<evidence type="ECO:0000313" key="1">
    <source>
        <dbReference type="EMBL" id="PYZ98349.1"/>
    </source>
</evidence>
<keyword evidence="2" id="KW-1185">Reference proteome</keyword>
<dbReference type="AlphaFoldDB" id="A0A2W0HN91"/>
<dbReference type="Proteomes" id="UP000248066">
    <property type="component" value="Unassembled WGS sequence"/>
</dbReference>
<comment type="caution">
    <text evidence="1">The sequence shown here is derived from an EMBL/GenBank/DDBJ whole genome shotgun (WGS) entry which is preliminary data.</text>
</comment>
<sequence length="71" mass="7842">MTLAGLIDRYCSQTGQPPIQADDLYDFMTALYVTQKLGGSNYKELLQELEARGAHKPLYTDNALSELSVSS</sequence>
<accession>A0A2W0HN91</accession>